<dbReference type="OrthoDB" id="1079857at2"/>
<accession>A0A2U0UNT8</accession>
<evidence type="ECO:0000256" key="1">
    <source>
        <dbReference type="SAM" id="Phobius"/>
    </source>
</evidence>
<dbReference type="Pfam" id="PF14014">
    <property type="entry name" value="DUF4230"/>
    <property type="match status" value="1"/>
</dbReference>
<dbReference type="AlphaFoldDB" id="A0A2U0UNT8"/>
<dbReference type="RefSeq" id="WP_116615477.1">
    <property type="nucleotide sequence ID" value="NZ_CALDWB010000014.1"/>
</dbReference>
<organism evidence="2 3">
    <name type="scientific">Hallella colorans</name>
    <dbReference type="NCBI Taxonomy" id="1703337"/>
    <lineage>
        <taxon>Bacteria</taxon>
        <taxon>Pseudomonadati</taxon>
        <taxon>Bacteroidota</taxon>
        <taxon>Bacteroidia</taxon>
        <taxon>Bacteroidales</taxon>
        <taxon>Prevotellaceae</taxon>
        <taxon>Hallella</taxon>
    </lineage>
</organism>
<proteinExistence type="predicted"/>
<feature type="transmembrane region" description="Helical" evidence="1">
    <location>
        <begin position="21"/>
        <end position="41"/>
    </location>
</feature>
<evidence type="ECO:0000313" key="2">
    <source>
        <dbReference type="EMBL" id="PVX59303.1"/>
    </source>
</evidence>
<reference evidence="2 3" key="1">
    <citation type="submission" date="2018-05" db="EMBL/GenBank/DDBJ databases">
        <title>Genomic Encyclopedia of Type Strains, Phase IV (KMG-IV): sequencing the most valuable type-strain genomes for metagenomic binning, comparative biology and taxonomic classification.</title>
        <authorList>
            <person name="Goeker M."/>
        </authorList>
    </citation>
    <scope>NUCLEOTIDE SEQUENCE [LARGE SCALE GENOMIC DNA]</scope>
    <source>
        <strain evidence="2 3">DSM 100333</strain>
    </source>
</reference>
<keyword evidence="3" id="KW-1185">Reference proteome</keyword>
<dbReference type="InterPro" id="IPR025324">
    <property type="entry name" value="DUF4230"/>
</dbReference>
<sequence length="212" mass="24698">MLYDKKNNTHPLRRLTGFFDNKILLIIILIIILTGFMIYFVRGCNFTIKTNNKFGITPVQISKIKSIGQWEFLAISDEELVDTVRHGFFGDDELSRIYYGTLRLGIDLSQTKEGWIKMDEDTVNVILPPIKLLDENFLDEARTKYFFEDGKWSDLDKQKLTQKAARVMKERCLTQANIHSAEQNASVQFDNMLHAMGFNFTKIRFDKKKAKK</sequence>
<name>A0A2U0UNT8_9BACT</name>
<gene>
    <name evidence="2" type="ORF">C7379_10171</name>
</gene>
<evidence type="ECO:0000313" key="3">
    <source>
        <dbReference type="Proteomes" id="UP000245870"/>
    </source>
</evidence>
<keyword evidence="1" id="KW-0472">Membrane</keyword>
<dbReference type="Proteomes" id="UP000245870">
    <property type="component" value="Unassembled WGS sequence"/>
</dbReference>
<comment type="caution">
    <text evidence="2">The sequence shown here is derived from an EMBL/GenBank/DDBJ whole genome shotgun (WGS) entry which is preliminary data.</text>
</comment>
<keyword evidence="1" id="KW-1133">Transmembrane helix</keyword>
<protein>
    <submittedName>
        <fullName evidence="2">Uncharacterized protein DUF4230</fullName>
    </submittedName>
</protein>
<dbReference type="EMBL" id="QENY01000001">
    <property type="protein sequence ID" value="PVX59303.1"/>
    <property type="molecule type" value="Genomic_DNA"/>
</dbReference>
<keyword evidence="1" id="KW-0812">Transmembrane</keyword>